<feature type="chain" id="PRO_5046048424" description="Secreted protein" evidence="2">
    <location>
        <begin position="30"/>
        <end position="104"/>
    </location>
</feature>
<keyword evidence="1" id="KW-0472">Membrane</keyword>
<comment type="caution">
    <text evidence="3">The sequence shown here is derived from an EMBL/GenBank/DDBJ whole genome shotgun (WGS) entry which is preliminary data.</text>
</comment>
<keyword evidence="4" id="KW-1185">Reference proteome</keyword>
<accession>A0ABW6Z8T2</accession>
<name>A0ABW6Z8T2_9ACTN</name>
<feature type="transmembrane region" description="Helical" evidence="1">
    <location>
        <begin position="53"/>
        <end position="72"/>
    </location>
</feature>
<gene>
    <name evidence="3" type="ORF">ACF1HC_36770</name>
</gene>
<organism evidence="3 4">
    <name type="scientific">Streptomyces eurythermus</name>
    <dbReference type="NCBI Taxonomy" id="42237"/>
    <lineage>
        <taxon>Bacteria</taxon>
        <taxon>Bacillati</taxon>
        <taxon>Actinomycetota</taxon>
        <taxon>Actinomycetes</taxon>
        <taxon>Kitasatosporales</taxon>
        <taxon>Streptomycetaceae</taxon>
        <taxon>Streptomyces</taxon>
    </lineage>
</organism>
<evidence type="ECO:0000256" key="2">
    <source>
        <dbReference type="SAM" id="SignalP"/>
    </source>
</evidence>
<evidence type="ECO:0008006" key="5">
    <source>
        <dbReference type="Google" id="ProtNLM"/>
    </source>
</evidence>
<evidence type="ECO:0000313" key="4">
    <source>
        <dbReference type="Proteomes" id="UP001603418"/>
    </source>
</evidence>
<proteinExistence type="predicted"/>
<keyword evidence="1" id="KW-0812">Transmembrane</keyword>
<reference evidence="3 4" key="1">
    <citation type="submission" date="2024-10" db="EMBL/GenBank/DDBJ databases">
        <title>The Natural Products Discovery Center: Release of the First 8490 Sequenced Strains for Exploring Actinobacteria Biosynthetic Diversity.</title>
        <authorList>
            <person name="Kalkreuter E."/>
            <person name="Kautsar S.A."/>
            <person name="Yang D."/>
            <person name="Bader C.D."/>
            <person name="Teijaro C.N."/>
            <person name="Fluegel L."/>
            <person name="Davis C.M."/>
            <person name="Simpson J.R."/>
            <person name="Lauterbach L."/>
            <person name="Steele A.D."/>
            <person name="Gui C."/>
            <person name="Meng S."/>
            <person name="Li G."/>
            <person name="Viehrig K."/>
            <person name="Ye F."/>
            <person name="Su P."/>
            <person name="Kiefer A.F."/>
            <person name="Nichols A."/>
            <person name="Cepeda A.J."/>
            <person name="Yan W."/>
            <person name="Fan B."/>
            <person name="Jiang Y."/>
            <person name="Adhikari A."/>
            <person name="Zheng C.-J."/>
            <person name="Schuster L."/>
            <person name="Cowan T.M."/>
            <person name="Smanski M.J."/>
            <person name="Chevrette M.G."/>
            <person name="De Carvalho L.P.S."/>
            <person name="Shen B."/>
        </authorList>
    </citation>
    <scope>NUCLEOTIDE SEQUENCE [LARGE SCALE GENOMIC DNA]</scope>
    <source>
        <strain evidence="3 4">NPDC013366</strain>
    </source>
</reference>
<dbReference type="RefSeq" id="WP_030787159.1">
    <property type="nucleotide sequence ID" value="NZ_JBFACJ010000055.1"/>
</dbReference>
<protein>
    <recommendedName>
        <fullName evidence="5">Secreted protein</fullName>
    </recommendedName>
</protein>
<dbReference type="EMBL" id="JBICBM010000026">
    <property type="protein sequence ID" value="MFF9887096.1"/>
    <property type="molecule type" value="Genomic_DNA"/>
</dbReference>
<keyword evidence="2" id="KW-0732">Signal</keyword>
<evidence type="ECO:0000313" key="3">
    <source>
        <dbReference type="EMBL" id="MFF9887096.1"/>
    </source>
</evidence>
<keyword evidence="1" id="KW-1133">Transmembrane helix</keyword>
<sequence length="104" mass="10117">MTGSRTGRLAALTAATATLVLGTPSLASAQCAAPTYHGGLPLRVGECPETVAGGASAGAVALVVLAAVLGLARALSRGRATTDGDLTTIDEVFGDAEHGNAGEE</sequence>
<dbReference type="Proteomes" id="UP001603418">
    <property type="component" value="Unassembled WGS sequence"/>
</dbReference>
<evidence type="ECO:0000256" key="1">
    <source>
        <dbReference type="SAM" id="Phobius"/>
    </source>
</evidence>
<feature type="signal peptide" evidence="2">
    <location>
        <begin position="1"/>
        <end position="29"/>
    </location>
</feature>